<accession>A0A9P1D8M5</accession>
<name>A0A9P1D8M5_9DINO</name>
<evidence type="ECO:0000313" key="2">
    <source>
        <dbReference type="EMBL" id="CAL1158527.1"/>
    </source>
</evidence>
<gene>
    <name evidence="1" type="ORF">C1SCF055_LOCUS30905</name>
</gene>
<reference evidence="1" key="1">
    <citation type="submission" date="2022-10" db="EMBL/GenBank/DDBJ databases">
        <authorList>
            <person name="Chen Y."/>
            <person name="Dougan E. K."/>
            <person name="Chan C."/>
            <person name="Rhodes N."/>
            <person name="Thang M."/>
        </authorList>
    </citation>
    <scope>NUCLEOTIDE SEQUENCE</scope>
</reference>
<comment type="caution">
    <text evidence="1">The sequence shown here is derived from an EMBL/GenBank/DDBJ whole genome shotgun (WGS) entry which is preliminary data.</text>
</comment>
<sequence length="131" mass="13984">MRFAAARWARCRNAHLSSWSRNLNADLRFYRGVAAAPMLRLAAEPMPITGFVEQRNCGSSLVSSLCASGEELDALDGGVAASQAIAAILEGVAKLDGTVSSRFAEMLDTSVLIYKRSSGLSHNIIGPFQPV</sequence>
<evidence type="ECO:0000313" key="1">
    <source>
        <dbReference type="EMBL" id="CAI4005152.1"/>
    </source>
</evidence>
<dbReference type="Proteomes" id="UP001152797">
    <property type="component" value="Unassembled WGS sequence"/>
</dbReference>
<dbReference type="EMBL" id="CAMXCT010003569">
    <property type="protein sequence ID" value="CAI4005152.1"/>
    <property type="molecule type" value="Genomic_DNA"/>
</dbReference>
<dbReference type="OrthoDB" id="443847at2759"/>
<dbReference type="EMBL" id="CAMXCT030003569">
    <property type="protein sequence ID" value="CAL4792464.1"/>
    <property type="molecule type" value="Genomic_DNA"/>
</dbReference>
<organism evidence="1">
    <name type="scientific">Cladocopium goreaui</name>
    <dbReference type="NCBI Taxonomy" id="2562237"/>
    <lineage>
        <taxon>Eukaryota</taxon>
        <taxon>Sar</taxon>
        <taxon>Alveolata</taxon>
        <taxon>Dinophyceae</taxon>
        <taxon>Suessiales</taxon>
        <taxon>Symbiodiniaceae</taxon>
        <taxon>Cladocopium</taxon>
    </lineage>
</organism>
<dbReference type="AlphaFoldDB" id="A0A9P1D8M5"/>
<evidence type="ECO:0000313" key="3">
    <source>
        <dbReference type="EMBL" id="CAL4792464.1"/>
    </source>
</evidence>
<dbReference type="EMBL" id="CAMXCT020003569">
    <property type="protein sequence ID" value="CAL1158527.1"/>
    <property type="molecule type" value="Genomic_DNA"/>
</dbReference>
<keyword evidence="4" id="KW-1185">Reference proteome</keyword>
<reference evidence="2" key="2">
    <citation type="submission" date="2024-04" db="EMBL/GenBank/DDBJ databases">
        <authorList>
            <person name="Chen Y."/>
            <person name="Shah S."/>
            <person name="Dougan E. K."/>
            <person name="Thang M."/>
            <person name="Chan C."/>
        </authorList>
    </citation>
    <scope>NUCLEOTIDE SEQUENCE [LARGE SCALE GENOMIC DNA]</scope>
</reference>
<protein>
    <submittedName>
        <fullName evidence="3">Beta-D-xylosidase 6</fullName>
    </submittedName>
</protein>
<proteinExistence type="predicted"/>
<evidence type="ECO:0000313" key="4">
    <source>
        <dbReference type="Proteomes" id="UP001152797"/>
    </source>
</evidence>